<dbReference type="AlphaFoldDB" id="A0A9P8WHT8"/>
<keyword evidence="2" id="KW-0812">Transmembrane</keyword>
<feature type="transmembrane region" description="Helical" evidence="2">
    <location>
        <begin position="133"/>
        <end position="152"/>
    </location>
</feature>
<dbReference type="PANTHER" id="PTHR37919">
    <property type="entry name" value="PROTEIN CBG05606"/>
    <property type="match status" value="1"/>
</dbReference>
<feature type="transmembrane region" description="Helical" evidence="2">
    <location>
        <begin position="235"/>
        <end position="258"/>
    </location>
</feature>
<evidence type="ECO:0008006" key="5">
    <source>
        <dbReference type="Google" id="ProtNLM"/>
    </source>
</evidence>
<dbReference type="EMBL" id="JAGPYM010000002">
    <property type="protein sequence ID" value="KAH6898252.1"/>
    <property type="molecule type" value="Genomic_DNA"/>
</dbReference>
<name>A0A9P8WHT8_9HYPO</name>
<accession>A0A9P8WHT8</accession>
<protein>
    <recommendedName>
        <fullName evidence="5">C6 transcription factor</fullName>
    </recommendedName>
</protein>
<sequence length="317" mass="34656">MVSTRASSRAASAIPEPSPPPTESSSSSSPAPASALPLLSPLPSTPRRRTTTPKQNTTSKRKRRSAAVPEPDTPTTDTENDLVKVEEDVKVEADVKDAVKHYLKDINTAKDTPAAAPPTTPLTWSHTPTTLTLLWLAISLPLVIWDTGYILGRPHTFEGGSLHWPLWVPYRLYAKVDYVYSRRAWDSNNGFSGAQSALNAVETIVYFVYLYLFFSHGEVPAVGGKNARRSVSGRNGALAVLVGFSAALMTLSKTLLYFAHEYYSGFDNIGHNSVRDLIMLWIIPNGPWIVIPTYMVYSHGKNILDGLTMGSAPSKLD</sequence>
<evidence type="ECO:0000256" key="1">
    <source>
        <dbReference type="SAM" id="MobiDB-lite"/>
    </source>
</evidence>
<dbReference type="OrthoDB" id="60858at2759"/>
<evidence type="ECO:0000313" key="3">
    <source>
        <dbReference type="EMBL" id="KAH6898252.1"/>
    </source>
</evidence>
<dbReference type="PANTHER" id="PTHR37919:SF2">
    <property type="entry name" value="EXPERA DOMAIN-CONTAINING PROTEIN"/>
    <property type="match status" value="1"/>
</dbReference>
<dbReference type="Proteomes" id="UP000777438">
    <property type="component" value="Unassembled WGS sequence"/>
</dbReference>
<organism evidence="3 4">
    <name type="scientific">Thelonectria olida</name>
    <dbReference type="NCBI Taxonomy" id="1576542"/>
    <lineage>
        <taxon>Eukaryota</taxon>
        <taxon>Fungi</taxon>
        <taxon>Dikarya</taxon>
        <taxon>Ascomycota</taxon>
        <taxon>Pezizomycotina</taxon>
        <taxon>Sordariomycetes</taxon>
        <taxon>Hypocreomycetidae</taxon>
        <taxon>Hypocreales</taxon>
        <taxon>Nectriaceae</taxon>
        <taxon>Thelonectria</taxon>
    </lineage>
</organism>
<comment type="caution">
    <text evidence="3">The sequence shown here is derived from an EMBL/GenBank/DDBJ whole genome shotgun (WGS) entry which is preliminary data.</text>
</comment>
<evidence type="ECO:0000313" key="4">
    <source>
        <dbReference type="Proteomes" id="UP000777438"/>
    </source>
</evidence>
<feature type="transmembrane region" description="Helical" evidence="2">
    <location>
        <begin position="196"/>
        <end position="214"/>
    </location>
</feature>
<feature type="transmembrane region" description="Helical" evidence="2">
    <location>
        <begin position="278"/>
        <end position="297"/>
    </location>
</feature>
<evidence type="ECO:0000256" key="2">
    <source>
        <dbReference type="SAM" id="Phobius"/>
    </source>
</evidence>
<keyword evidence="2" id="KW-1133">Transmembrane helix</keyword>
<feature type="region of interest" description="Disordered" evidence="1">
    <location>
        <begin position="1"/>
        <end position="85"/>
    </location>
</feature>
<keyword evidence="2" id="KW-0472">Membrane</keyword>
<keyword evidence="4" id="KW-1185">Reference proteome</keyword>
<proteinExistence type="predicted"/>
<feature type="compositionally biased region" description="Low complexity" evidence="1">
    <location>
        <begin position="1"/>
        <end position="15"/>
    </location>
</feature>
<reference evidence="3 4" key="1">
    <citation type="journal article" date="2021" name="Nat. Commun.">
        <title>Genetic determinants of endophytism in the Arabidopsis root mycobiome.</title>
        <authorList>
            <person name="Mesny F."/>
            <person name="Miyauchi S."/>
            <person name="Thiergart T."/>
            <person name="Pickel B."/>
            <person name="Atanasova L."/>
            <person name="Karlsson M."/>
            <person name="Huettel B."/>
            <person name="Barry K.W."/>
            <person name="Haridas S."/>
            <person name="Chen C."/>
            <person name="Bauer D."/>
            <person name="Andreopoulos W."/>
            <person name="Pangilinan J."/>
            <person name="LaButti K."/>
            <person name="Riley R."/>
            <person name="Lipzen A."/>
            <person name="Clum A."/>
            <person name="Drula E."/>
            <person name="Henrissat B."/>
            <person name="Kohler A."/>
            <person name="Grigoriev I.V."/>
            <person name="Martin F.M."/>
            <person name="Hacquard S."/>
        </authorList>
    </citation>
    <scope>NUCLEOTIDE SEQUENCE [LARGE SCALE GENOMIC DNA]</scope>
    <source>
        <strain evidence="3 4">MPI-CAGE-CH-0241</strain>
    </source>
</reference>
<gene>
    <name evidence="3" type="ORF">B0T10DRAFT_102363</name>
</gene>
<feature type="compositionally biased region" description="Low complexity" evidence="1">
    <location>
        <begin position="23"/>
        <end position="42"/>
    </location>
</feature>